<dbReference type="PANTHER" id="PTHR11728">
    <property type="entry name" value="GLYCEROL-3-PHOSPHATE DEHYDROGENASE"/>
    <property type="match status" value="1"/>
</dbReference>
<keyword evidence="7" id="KW-0521">NADP</keyword>
<comment type="pathway">
    <text evidence="7">Membrane lipid metabolism; glycerophospholipid metabolism.</text>
</comment>
<keyword evidence="4 7" id="KW-0443">Lipid metabolism</keyword>
<dbReference type="InterPro" id="IPR036291">
    <property type="entry name" value="NAD(P)-bd_dom_sf"/>
</dbReference>
<name>A0A0D6B7Y5_RHOSU</name>
<feature type="binding site" evidence="9">
    <location>
        <begin position="250"/>
        <end position="251"/>
    </location>
    <ligand>
        <name>substrate</name>
    </ligand>
</feature>
<evidence type="ECO:0000256" key="6">
    <source>
        <dbReference type="ARBA" id="ARBA00023264"/>
    </source>
</evidence>
<keyword evidence="3 7" id="KW-0560">Oxidoreductase</keyword>
<feature type="binding site" evidence="7">
    <location>
        <position position="133"/>
    </location>
    <ligand>
        <name>sn-glycerol 3-phosphate</name>
        <dbReference type="ChEBI" id="CHEBI:57597"/>
    </ligand>
</feature>
<comment type="catalytic activity">
    <reaction evidence="7 12">
        <text>sn-glycerol 3-phosphate + NADP(+) = dihydroxyacetone phosphate + NADPH + H(+)</text>
        <dbReference type="Rhea" id="RHEA:11096"/>
        <dbReference type="ChEBI" id="CHEBI:15378"/>
        <dbReference type="ChEBI" id="CHEBI:57597"/>
        <dbReference type="ChEBI" id="CHEBI:57642"/>
        <dbReference type="ChEBI" id="CHEBI:57783"/>
        <dbReference type="ChEBI" id="CHEBI:58349"/>
        <dbReference type="EC" id="1.1.1.94"/>
    </reaction>
</comment>
<dbReference type="Gene3D" id="3.40.50.720">
    <property type="entry name" value="NAD(P)-binding Rossmann-like Domain"/>
    <property type="match status" value="1"/>
</dbReference>
<dbReference type="InterPro" id="IPR013328">
    <property type="entry name" value="6PGD_dom2"/>
</dbReference>
<feature type="binding site" evidence="9">
    <location>
        <position position="103"/>
    </location>
    <ligand>
        <name>substrate</name>
    </ligand>
</feature>
<dbReference type="GO" id="GO:0005829">
    <property type="term" value="C:cytosol"/>
    <property type="evidence" value="ECO:0007669"/>
    <property type="project" value="TreeGrafter"/>
</dbReference>
<feature type="binding site" evidence="7">
    <location>
        <position position="103"/>
    </location>
    <ligand>
        <name>NADPH</name>
        <dbReference type="ChEBI" id="CHEBI:57783"/>
    </ligand>
</feature>
<dbReference type="GO" id="GO:0006650">
    <property type="term" value="P:glycerophospholipid metabolic process"/>
    <property type="evidence" value="ECO:0007669"/>
    <property type="project" value="UniProtKB-UniRule"/>
</dbReference>
<evidence type="ECO:0000259" key="13">
    <source>
        <dbReference type="Pfam" id="PF01210"/>
    </source>
</evidence>
<dbReference type="AlphaFoldDB" id="A0A0D6B7Y5"/>
<feature type="binding site" evidence="10">
    <location>
        <position position="250"/>
    </location>
    <ligand>
        <name>NAD(+)</name>
        <dbReference type="ChEBI" id="CHEBI:57540"/>
    </ligand>
</feature>
<comment type="subcellular location">
    <subcellularLocation>
        <location evidence="7">Cytoplasm</location>
    </subcellularLocation>
</comment>
<dbReference type="InterPro" id="IPR011128">
    <property type="entry name" value="G3P_DH_NAD-dep_N"/>
</dbReference>
<evidence type="ECO:0000256" key="3">
    <source>
        <dbReference type="ARBA" id="ARBA00023002"/>
    </source>
</evidence>
<feature type="binding site" evidence="10">
    <location>
        <position position="135"/>
    </location>
    <ligand>
        <name>NAD(+)</name>
        <dbReference type="ChEBI" id="CHEBI:57540"/>
    </ligand>
</feature>
<feature type="binding site" evidence="7">
    <location>
        <position position="135"/>
    </location>
    <ligand>
        <name>NADPH</name>
        <dbReference type="ChEBI" id="CHEBI:57783"/>
    </ligand>
</feature>
<feature type="active site" description="Proton acceptor" evidence="7 8">
    <location>
        <position position="186"/>
    </location>
</feature>
<feature type="binding site" evidence="7">
    <location>
        <position position="186"/>
    </location>
    <ligand>
        <name>sn-glycerol 3-phosphate</name>
        <dbReference type="ChEBI" id="CHEBI:57597"/>
    </ligand>
</feature>
<comment type="function">
    <text evidence="7">Catalyzes the reduction of the glycolytic intermediate dihydroxyacetone phosphate (DHAP) to sn-glycerol 3-phosphate (G3P), the key precursor for phospholipid synthesis.</text>
</comment>
<keyword evidence="6 7" id="KW-1208">Phospholipid metabolism</keyword>
<evidence type="ECO:0000256" key="4">
    <source>
        <dbReference type="ARBA" id="ARBA00023098"/>
    </source>
</evidence>
<feature type="binding site" evidence="7">
    <location>
        <position position="239"/>
    </location>
    <ligand>
        <name>sn-glycerol 3-phosphate</name>
        <dbReference type="ChEBI" id="CHEBI:57597"/>
    </ligand>
</feature>
<keyword evidence="5 7" id="KW-0594">Phospholipid biosynthesis</keyword>
<keyword evidence="7 10" id="KW-0520">NAD</keyword>
<dbReference type="KEGG" id="rsu:NHU_04079"/>
<evidence type="ECO:0000256" key="12">
    <source>
        <dbReference type="RuleBase" id="RU000439"/>
    </source>
</evidence>
<dbReference type="GO" id="GO:0051287">
    <property type="term" value="F:NAD binding"/>
    <property type="evidence" value="ECO:0007669"/>
    <property type="project" value="InterPro"/>
</dbReference>
<feature type="binding site" evidence="7">
    <location>
        <position position="249"/>
    </location>
    <ligand>
        <name>sn-glycerol 3-phosphate</name>
        <dbReference type="ChEBI" id="CHEBI:57597"/>
    </ligand>
</feature>
<dbReference type="Pfam" id="PF01210">
    <property type="entry name" value="NAD_Gly3P_dh_N"/>
    <property type="match status" value="1"/>
</dbReference>
<feature type="binding site" evidence="7">
    <location>
        <position position="250"/>
    </location>
    <ligand>
        <name>sn-glycerol 3-phosphate</name>
        <dbReference type="ChEBI" id="CHEBI:57597"/>
    </ligand>
</feature>
<evidence type="ECO:0000256" key="2">
    <source>
        <dbReference type="ARBA" id="ARBA00022516"/>
    </source>
</evidence>
<dbReference type="GO" id="GO:0046167">
    <property type="term" value="P:glycerol-3-phosphate biosynthetic process"/>
    <property type="evidence" value="ECO:0007669"/>
    <property type="project" value="UniProtKB-UniRule"/>
</dbReference>
<dbReference type="EC" id="1.1.1.94" evidence="7"/>
<feature type="binding site" evidence="10">
    <location>
        <begin position="8"/>
        <end position="13"/>
    </location>
    <ligand>
        <name>NAD(+)</name>
        <dbReference type="ChEBI" id="CHEBI:57540"/>
    </ligand>
</feature>
<sequence>MTGIGIAGAGAFGTALGVVLAQSGRKATIWAHQAAFADRIRNSNENPRLPGVALPENLSVTSEIADIAECDLVLLTTPMQALASVLETHGPVLKARHMVACCKGVDLATGRGPSAIIAESCPGVVPAVLTGPSFAADIARGLPTALTLACADAKAGIALQERLSTPTLRLYRSSDTVGAELGGALKNVMAIAAGIVIGTGLGESARAALITRGFAEMQRFAQSYGAEPETLAGLSGFGDLVLTCTSQQSRNFGYGVALGRNAWFDPEITVEGAATARAVAAIARARGIDMPVTQSVAQVIDGHRSIEEAVKILLSRPLKEE</sequence>
<evidence type="ECO:0000256" key="7">
    <source>
        <dbReference type="HAMAP-Rule" id="MF_00394"/>
    </source>
</evidence>
<dbReference type="PIRSF" id="PIRSF000114">
    <property type="entry name" value="Glycerol-3-P_dh"/>
    <property type="match status" value="1"/>
</dbReference>
<dbReference type="InterPro" id="IPR008927">
    <property type="entry name" value="6-PGluconate_DH-like_C_sf"/>
</dbReference>
<evidence type="ECO:0000313" key="16">
    <source>
        <dbReference type="Proteomes" id="UP000064912"/>
    </source>
</evidence>
<dbReference type="UniPathway" id="UPA00940"/>
<dbReference type="PATRIC" id="fig|35806.4.peg.4183"/>
<dbReference type="HAMAP" id="MF_00394">
    <property type="entry name" value="NAD_Glyc3P_dehydrog"/>
    <property type="match status" value="1"/>
</dbReference>
<evidence type="ECO:0000256" key="9">
    <source>
        <dbReference type="PIRSR" id="PIRSR000114-2"/>
    </source>
</evidence>
<feature type="binding site" evidence="7">
    <location>
        <position position="131"/>
    </location>
    <ligand>
        <name>sn-glycerol 3-phosphate</name>
        <dbReference type="ChEBI" id="CHEBI:57597"/>
    </ligand>
</feature>
<dbReference type="GO" id="GO:0141153">
    <property type="term" value="F:glycerol-3-phosphate dehydrogenase (NADP+) activity"/>
    <property type="evidence" value="ECO:0007669"/>
    <property type="project" value="RHEA"/>
</dbReference>
<dbReference type="eggNOG" id="COG0240">
    <property type="taxonomic scope" value="Bacteria"/>
</dbReference>
<dbReference type="PANTHER" id="PTHR11728:SF1">
    <property type="entry name" value="GLYCEROL-3-PHOSPHATE DEHYDROGENASE [NAD(+)] 2, CHLOROPLASTIC"/>
    <property type="match status" value="1"/>
</dbReference>
<evidence type="ECO:0000313" key="15">
    <source>
        <dbReference type="EMBL" id="BAQ71202.1"/>
    </source>
</evidence>
<dbReference type="PRINTS" id="PR00077">
    <property type="entry name" value="GPDHDRGNASE"/>
</dbReference>
<feature type="binding site" evidence="7">
    <location>
        <position position="251"/>
    </location>
    <ligand>
        <name>sn-glycerol 3-phosphate</name>
        <dbReference type="ChEBI" id="CHEBI:57597"/>
    </ligand>
</feature>
<keyword evidence="2 7" id="KW-0444">Lipid biosynthesis</keyword>
<accession>A0A0D6B7Y5</accession>
<gene>
    <name evidence="7 15" type="primary">gpsA</name>
    <name evidence="15" type="ORF">NHU_04079</name>
</gene>
<dbReference type="EMBL" id="AP014800">
    <property type="protein sequence ID" value="BAQ71202.1"/>
    <property type="molecule type" value="Genomic_DNA"/>
</dbReference>
<dbReference type="InterPro" id="IPR006109">
    <property type="entry name" value="G3P_DH_NAD-dep_C"/>
</dbReference>
<dbReference type="Gene3D" id="1.10.1040.10">
    <property type="entry name" value="N-(1-d-carboxylethyl)-l-norvaline Dehydrogenase, domain 2"/>
    <property type="match status" value="1"/>
</dbReference>
<dbReference type="GO" id="GO:0046168">
    <property type="term" value="P:glycerol-3-phosphate catabolic process"/>
    <property type="evidence" value="ECO:0007669"/>
    <property type="project" value="InterPro"/>
</dbReference>
<evidence type="ECO:0000256" key="5">
    <source>
        <dbReference type="ARBA" id="ARBA00023209"/>
    </source>
</evidence>
<dbReference type="SUPFAM" id="SSF48179">
    <property type="entry name" value="6-phosphogluconate dehydrogenase C-terminal domain-like"/>
    <property type="match status" value="1"/>
</dbReference>
<feature type="binding site" evidence="7">
    <location>
        <position position="12"/>
    </location>
    <ligand>
        <name>NADPH</name>
        <dbReference type="ChEBI" id="CHEBI:57783"/>
    </ligand>
</feature>
<comment type="catalytic activity">
    <reaction evidence="7">
        <text>sn-glycerol 3-phosphate + NAD(+) = dihydroxyacetone phosphate + NADH + H(+)</text>
        <dbReference type="Rhea" id="RHEA:11092"/>
        <dbReference type="ChEBI" id="CHEBI:15378"/>
        <dbReference type="ChEBI" id="CHEBI:57540"/>
        <dbReference type="ChEBI" id="CHEBI:57597"/>
        <dbReference type="ChEBI" id="CHEBI:57642"/>
        <dbReference type="ChEBI" id="CHEBI:57945"/>
        <dbReference type="EC" id="1.1.1.94"/>
    </reaction>
</comment>
<organism evidence="15 16">
    <name type="scientific">Rhodovulum sulfidophilum</name>
    <name type="common">Rhodobacter sulfidophilus</name>
    <dbReference type="NCBI Taxonomy" id="35806"/>
    <lineage>
        <taxon>Bacteria</taxon>
        <taxon>Pseudomonadati</taxon>
        <taxon>Pseudomonadota</taxon>
        <taxon>Alphaproteobacteria</taxon>
        <taxon>Rhodobacterales</taxon>
        <taxon>Paracoccaceae</taxon>
        <taxon>Rhodovulum</taxon>
    </lineage>
</organism>
<evidence type="ECO:0000256" key="11">
    <source>
        <dbReference type="RuleBase" id="RU000437"/>
    </source>
</evidence>
<dbReference type="NCBIfam" id="NF000940">
    <property type="entry name" value="PRK00094.1-2"/>
    <property type="match status" value="1"/>
</dbReference>
<dbReference type="GO" id="GO:0005975">
    <property type="term" value="P:carbohydrate metabolic process"/>
    <property type="evidence" value="ECO:0007669"/>
    <property type="project" value="InterPro"/>
</dbReference>
<feature type="binding site" evidence="7">
    <location>
        <position position="103"/>
    </location>
    <ligand>
        <name>sn-glycerol 3-phosphate</name>
        <dbReference type="ChEBI" id="CHEBI:57597"/>
    </ligand>
</feature>
<comment type="similarity">
    <text evidence="1 7 11">Belongs to the NAD-dependent glycerol-3-phosphate dehydrogenase family.</text>
</comment>
<dbReference type="InterPro" id="IPR006168">
    <property type="entry name" value="G3P_DH_NAD-dep"/>
</dbReference>
<dbReference type="GO" id="GO:0008654">
    <property type="term" value="P:phospholipid biosynthetic process"/>
    <property type="evidence" value="ECO:0007669"/>
    <property type="project" value="UniProtKB-KW"/>
</dbReference>
<feature type="binding site" evidence="7">
    <location>
        <position position="250"/>
    </location>
    <ligand>
        <name>NADPH</name>
        <dbReference type="ChEBI" id="CHEBI:57783"/>
    </ligand>
</feature>
<feature type="binding site" evidence="7">
    <location>
        <position position="32"/>
    </location>
    <ligand>
        <name>NADPH</name>
        <dbReference type="ChEBI" id="CHEBI:57783"/>
    </ligand>
</feature>
<comment type="caution">
    <text evidence="7">Lacks conserved residue(s) required for the propagation of feature annotation.</text>
</comment>
<evidence type="ECO:0000259" key="14">
    <source>
        <dbReference type="Pfam" id="PF07479"/>
    </source>
</evidence>
<evidence type="ECO:0000256" key="8">
    <source>
        <dbReference type="PIRSR" id="PIRSR000114-1"/>
    </source>
</evidence>
<dbReference type="Pfam" id="PF07479">
    <property type="entry name" value="NAD_Gly3P_dh_C"/>
    <property type="match status" value="1"/>
</dbReference>
<proteinExistence type="inferred from homology"/>
<dbReference type="GO" id="GO:0141152">
    <property type="term" value="F:glycerol-3-phosphate dehydrogenase (NAD+) activity"/>
    <property type="evidence" value="ECO:0007669"/>
    <property type="project" value="RHEA"/>
</dbReference>
<evidence type="ECO:0000256" key="10">
    <source>
        <dbReference type="PIRSR" id="PIRSR000114-3"/>
    </source>
</evidence>
<keyword evidence="7" id="KW-0547">Nucleotide-binding</keyword>
<protein>
    <recommendedName>
        <fullName evidence="7">Glycerol-3-phosphate dehydrogenase [NAD(P)+]</fullName>
        <ecNumber evidence="7">1.1.1.94</ecNumber>
    </recommendedName>
    <alternativeName>
        <fullName evidence="7">NAD(P)(+)-dependent glycerol-3-phosphate dehydrogenase</fullName>
    </alternativeName>
    <alternativeName>
        <fullName evidence="7">NAD(P)H-dependent dihydroxyacetone-phosphate reductase</fullName>
    </alternativeName>
</protein>
<reference evidence="15 16" key="1">
    <citation type="submission" date="2015-02" db="EMBL/GenBank/DDBJ databases">
        <title>Genome sequene of Rhodovulum sulfidophilum DSM 2351.</title>
        <authorList>
            <person name="Nagao N."/>
        </authorList>
    </citation>
    <scope>NUCLEOTIDE SEQUENCE [LARGE SCALE GENOMIC DNA]</scope>
    <source>
        <strain evidence="15 16">DSM 2351</strain>
    </source>
</reference>
<feature type="domain" description="Glycerol-3-phosphate dehydrogenase NAD-dependent C-terminal" evidence="14">
    <location>
        <begin position="175"/>
        <end position="311"/>
    </location>
</feature>
<feature type="binding site" evidence="7">
    <location>
        <position position="271"/>
    </location>
    <ligand>
        <name>NADPH</name>
        <dbReference type="ChEBI" id="CHEBI:57783"/>
    </ligand>
</feature>
<evidence type="ECO:0000256" key="1">
    <source>
        <dbReference type="ARBA" id="ARBA00011009"/>
    </source>
</evidence>
<dbReference type="NCBIfam" id="NF000942">
    <property type="entry name" value="PRK00094.1-4"/>
    <property type="match status" value="1"/>
</dbReference>
<feature type="domain" description="Glycerol-3-phosphate dehydrogenase NAD-dependent N-terminal" evidence="13">
    <location>
        <begin position="4"/>
        <end position="154"/>
    </location>
</feature>
<dbReference type="Proteomes" id="UP000064912">
    <property type="component" value="Chromosome"/>
</dbReference>
<keyword evidence="7" id="KW-0963">Cytoplasm</keyword>
<dbReference type="SUPFAM" id="SSF51735">
    <property type="entry name" value="NAD(P)-binding Rossmann-fold domains"/>
    <property type="match status" value="1"/>
</dbReference>